<feature type="compositionally biased region" description="Low complexity" evidence="1">
    <location>
        <begin position="134"/>
        <end position="163"/>
    </location>
</feature>
<feature type="region of interest" description="Disordered" evidence="1">
    <location>
        <begin position="103"/>
        <end position="163"/>
    </location>
</feature>
<dbReference type="EMBL" id="AP023098">
    <property type="protein sequence ID" value="BCE85027.1"/>
    <property type="molecule type" value="Genomic_DNA"/>
</dbReference>
<reference evidence="2" key="1">
    <citation type="submission" date="2020-05" db="EMBL/GenBank/DDBJ databases">
        <title>Complete genome sequence of Bradyrhizobium diazoefficiens XF2 isolated from soybean nodule.</title>
        <authorList>
            <person name="Noda R."/>
            <person name="Kakizaki K."/>
            <person name="Minamisawa K."/>
        </authorList>
    </citation>
    <scope>NUCLEOTIDE SEQUENCE</scope>
    <source>
        <strain evidence="2">XF2</strain>
    </source>
</reference>
<proteinExistence type="predicted"/>
<feature type="compositionally biased region" description="Basic and acidic residues" evidence="1">
    <location>
        <begin position="114"/>
        <end position="130"/>
    </location>
</feature>
<accession>A0A810C8R5</accession>
<evidence type="ECO:0000313" key="2">
    <source>
        <dbReference type="EMBL" id="BCE30299.1"/>
    </source>
</evidence>
<gene>
    <name evidence="2" type="ORF">XF2B_40680</name>
    <name evidence="3" type="ORF">XF9B_64480</name>
</gene>
<reference evidence="3" key="2">
    <citation type="submission" date="2020-05" db="EMBL/GenBank/DDBJ databases">
        <title>Complete genome sequence of Bradyrhizobium diazoefficiens XF9 isolated from soybean nodule.</title>
        <authorList>
            <person name="Noda R."/>
            <person name="Kakizaki K."/>
            <person name="Minamisawa K."/>
        </authorList>
    </citation>
    <scope>NUCLEOTIDE SEQUENCE</scope>
    <source>
        <strain evidence="3">XF9</strain>
    </source>
</reference>
<dbReference type="AlphaFoldDB" id="A0A810C8R5"/>
<sequence length="163" mass="17146">MPLPNRTAAAAKLPTGNSEITNSPLSRWNGNTATGRRARDLFRAYLSTLGNPADTPTLALVLAAAEQTVIAENARRDHLEGKLVLSEVVRAEGMAARALRRVGLNKPVPPPRKSLMEKLTEQEAARKATEGRPAADAAKGAETTASAAERASADASQAGEALR</sequence>
<name>A0A810C8R5_9BRAD</name>
<organism evidence="3">
    <name type="scientific">Bradyrhizobium diazoefficiens</name>
    <dbReference type="NCBI Taxonomy" id="1355477"/>
    <lineage>
        <taxon>Bacteria</taxon>
        <taxon>Pseudomonadati</taxon>
        <taxon>Pseudomonadota</taxon>
        <taxon>Alphaproteobacteria</taxon>
        <taxon>Hyphomicrobiales</taxon>
        <taxon>Nitrobacteraceae</taxon>
        <taxon>Bradyrhizobium</taxon>
    </lineage>
</organism>
<dbReference type="EMBL" id="AP023092">
    <property type="protein sequence ID" value="BCE30299.1"/>
    <property type="molecule type" value="Genomic_DNA"/>
</dbReference>
<protein>
    <submittedName>
        <fullName evidence="3">Uncharacterized protein</fullName>
    </submittedName>
</protein>
<evidence type="ECO:0000313" key="3">
    <source>
        <dbReference type="EMBL" id="BCE85027.1"/>
    </source>
</evidence>
<evidence type="ECO:0000256" key="1">
    <source>
        <dbReference type="SAM" id="MobiDB-lite"/>
    </source>
</evidence>